<dbReference type="InterPro" id="IPR036928">
    <property type="entry name" value="AS_sf"/>
</dbReference>
<sequence>MDDELCWWPARQVARAIADGQLSAREYLRALLARIDRYDGALGLVVTRNERAEAEAAAADEAVVRGDPLPPLHGVAMTVKDSFATAGLRTTGGLLPDFVPDEDAAAVAGARRAGAIILGKTNLPRASRDLQAYNELFGTARNPWDPTLTTSGSSGGAAGALAAGFTPLEIGSDVAGSIRIPAGFCGVTGLKPTFGTVSMYGHVPPMPFNRALPDIAMVGPLARDVDDLEILFDAISGPDPWDRAAWRLSLPPASRPRRVAAWFDDPYCPVDGEVRAAVEQAADALAGTGVAVRATSPLGIRLEQSDQIFRKLIAGTAIDDISGEEAELIAAGMRPPTGVLGGEHVHQSHRDWVVANELRTRMGLRWRAFFSRYDALLLPVAPNTAPAHDHRPFAQRTITVDGRARPYWDQLVWAGVTGMCYLPSVVVPVRLDARGVPIGVAVAGPRLGDRTVLETARVLARALGPIGRPALGSGPSATPPEGARRELTAG</sequence>
<evidence type="ECO:0000313" key="4">
    <source>
        <dbReference type="EMBL" id="SCF20908.1"/>
    </source>
</evidence>
<organism evidence="4 5">
    <name type="scientific">Micromonospora carbonacea</name>
    <dbReference type="NCBI Taxonomy" id="47853"/>
    <lineage>
        <taxon>Bacteria</taxon>
        <taxon>Bacillati</taxon>
        <taxon>Actinomycetota</taxon>
        <taxon>Actinomycetes</taxon>
        <taxon>Micromonosporales</taxon>
        <taxon>Micromonosporaceae</taxon>
        <taxon>Micromonospora</taxon>
    </lineage>
</organism>
<comment type="similarity">
    <text evidence="1">Belongs to the amidase family.</text>
</comment>
<evidence type="ECO:0000256" key="1">
    <source>
        <dbReference type="ARBA" id="ARBA00009199"/>
    </source>
</evidence>
<dbReference type="PIRSF" id="PIRSF001221">
    <property type="entry name" value="Amidase_fungi"/>
    <property type="match status" value="1"/>
</dbReference>
<dbReference type="GO" id="GO:0003824">
    <property type="term" value="F:catalytic activity"/>
    <property type="evidence" value="ECO:0007669"/>
    <property type="project" value="InterPro"/>
</dbReference>
<dbReference type="EMBL" id="FMCT01000006">
    <property type="protein sequence ID" value="SCF20908.1"/>
    <property type="molecule type" value="Genomic_DNA"/>
</dbReference>
<feature type="domain" description="Amidase" evidence="3">
    <location>
        <begin position="26"/>
        <end position="453"/>
    </location>
</feature>
<dbReference type="Gene3D" id="3.90.1300.10">
    <property type="entry name" value="Amidase signature (AS) domain"/>
    <property type="match status" value="1"/>
</dbReference>
<dbReference type="InterPro" id="IPR023631">
    <property type="entry name" value="Amidase_dom"/>
</dbReference>
<dbReference type="PANTHER" id="PTHR11895:SF7">
    <property type="entry name" value="GLUTAMYL-TRNA(GLN) AMIDOTRANSFERASE SUBUNIT A, MITOCHONDRIAL"/>
    <property type="match status" value="1"/>
</dbReference>
<dbReference type="SUPFAM" id="SSF75304">
    <property type="entry name" value="Amidase signature (AS) enzymes"/>
    <property type="match status" value="1"/>
</dbReference>
<dbReference type="PANTHER" id="PTHR11895">
    <property type="entry name" value="TRANSAMIDASE"/>
    <property type="match status" value="1"/>
</dbReference>
<evidence type="ECO:0000313" key="5">
    <source>
        <dbReference type="Proteomes" id="UP000183585"/>
    </source>
</evidence>
<dbReference type="Pfam" id="PF01425">
    <property type="entry name" value="Amidase"/>
    <property type="match status" value="1"/>
</dbReference>
<accession>A0A1C4YJP6</accession>
<dbReference type="Proteomes" id="UP000183585">
    <property type="component" value="Unassembled WGS sequence"/>
</dbReference>
<protein>
    <submittedName>
        <fullName evidence="4">Amidase</fullName>
    </submittedName>
</protein>
<dbReference type="InterPro" id="IPR000120">
    <property type="entry name" value="Amidase"/>
</dbReference>
<name>A0A1C4YJP6_9ACTN</name>
<keyword evidence="5" id="KW-1185">Reference proteome</keyword>
<evidence type="ECO:0000256" key="2">
    <source>
        <dbReference type="SAM" id="MobiDB-lite"/>
    </source>
</evidence>
<dbReference type="AlphaFoldDB" id="A0A1C4YJP6"/>
<reference evidence="5" key="1">
    <citation type="submission" date="2016-06" db="EMBL/GenBank/DDBJ databases">
        <authorList>
            <person name="Varghese N."/>
            <person name="Submissions Spin"/>
        </authorList>
    </citation>
    <scope>NUCLEOTIDE SEQUENCE [LARGE SCALE GENOMIC DNA]</scope>
    <source>
        <strain evidence="5">DSM 43168</strain>
    </source>
</reference>
<dbReference type="RefSeq" id="WP_074475134.1">
    <property type="nucleotide sequence ID" value="NZ_FMCT01000006.1"/>
</dbReference>
<evidence type="ECO:0000259" key="3">
    <source>
        <dbReference type="Pfam" id="PF01425"/>
    </source>
</evidence>
<feature type="region of interest" description="Disordered" evidence="2">
    <location>
        <begin position="469"/>
        <end position="490"/>
    </location>
</feature>
<gene>
    <name evidence="4" type="ORF">GA0070563_106188</name>
</gene>
<proteinExistence type="inferred from homology"/>